<evidence type="ECO:0000313" key="4">
    <source>
        <dbReference type="EMBL" id="GAA0381264.1"/>
    </source>
</evidence>
<comment type="pathway">
    <text evidence="1">Cofactor biosynthesis; thiamine diphosphate biosynthesis.</text>
</comment>
<dbReference type="PANTHER" id="PTHR20857:SF15">
    <property type="entry name" value="THIAMINE-PHOSPHATE SYNTHASE"/>
    <property type="match status" value="1"/>
</dbReference>
<sequence length="213" mass="22397">MSFSGDADILTQTALALARRSGGVSPRGHSLPPLLFFTDPDRTPEPWKIAQNLPQGSAVVYRAFSHPDAEATGLKLRAACDRAGIRLLVGKDEALATTIKADGLHLPEIDMARAEHLAKQYPHWLLTCALHGPLEGRSATGLDAFVVSPVFTAGGASRAKPDLGIEAFTQIIDALPCPAYGLGGIHPANAAQLLTTRACGIAGVEAISRAFSR</sequence>
<dbReference type="SUPFAM" id="SSF51391">
    <property type="entry name" value="Thiamin phosphate synthase"/>
    <property type="match status" value="1"/>
</dbReference>
<keyword evidence="2" id="KW-0784">Thiamine biosynthesis</keyword>
<dbReference type="InterPro" id="IPR013785">
    <property type="entry name" value="Aldolase_TIM"/>
</dbReference>
<gene>
    <name evidence="4" type="ORF">GCM10009093_05310</name>
</gene>
<dbReference type="Proteomes" id="UP001500791">
    <property type="component" value="Unassembled WGS sequence"/>
</dbReference>
<evidence type="ECO:0000256" key="2">
    <source>
        <dbReference type="ARBA" id="ARBA00022977"/>
    </source>
</evidence>
<name>A0ABN0Y337_9CAUL</name>
<dbReference type="EMBL" id="BAAAEJ010000003">
    <property type="protein sequence ID" value="GAA0381264.1"/>
    <property type="molecule type" value="Genomic_DNA"/>
</dbReference>
<keyword evidence="5" id="KW-1185">Reference proteome</keyword>
<proteinExistence type="predicted"/>
<protein>
    <submittedName>
        <fullName evidence="4">Thiamine phosphate synthase</fullName>
    </submittedName>
</protein>
<dbReference type="InterPro" id="IPR022998">
    <property type="entry name" value="ThiamineP_synth_TenI"/>
</dbReference>
<dbReference type="Gene3D" id="3.20.20.70">
    <property type="entry name" value="Aldolase class I"/>
    <property type="match status" value="1"/>
</dbReference>
<organism evidence="4 5">
    <name type="scientific">Brevundimonas terrae</name>
    <dbReference type="NCBI Taxonomy" id="363631"/>
    <lineage>
        <taxon>Bacteria</taxon>
        <taxon>Pseudomonadati</taxon>
        <taxon>Pseudomonadota</taxon>
        <taxon>Alphaproteobacteria</taxon>
        <taxon>Caulobacterales</taxon>
        <taxon>Caulobacteraceae</taxon>
        <taxon>Brevundimonas</taxon>
    </lineage>
</organism>
<dbReference type="CDD" id="cd00564">
    <property type="entry name" value="TMP_TenI"/>
    <property type="match status" value="1"/>
</dbReference>
<reference evidence="4 5" key="1">
    <citation type="journal article" date="2019" name="Int. J. Syst. Evol. Microbiol.">
        <title>The Global Catalogue of Microorganisms (GCM) 10K type strain sequencing project: providing services to taxonomists for standard genome sequencing and annotation.</title>
        <authorList>
            <consortium name="The Broad Institute Genomics Platform"/>
            <consortium name="The Broad Institute Genome Sequencing Center for Infectious Disease"/>
            <person name="Wu L."/>
            <person name="Ma J."/>
        </authorList>
    </citation>
    <scope>NUCLEOTIDE SEQUENCE [LARGE SCALE GENOMIC DNA]</scope>
    <source>
        <strain evidence="4 5">JCM 13476</strain>
    </source>
</reference>
<dbReference type="InterPro" id="IPR036206">
    <property type="entry name" value="ThiamineP_synth_sf"/>
</dbReference>
<dbReference type="PANTHER" id="PTHR20857">
    <property type="entry name" value="THIAMINE-PHOSPHATE PYROPHOSPHORYLASE"/>
    <property type="match status" value="1"/>
</dbReference>
<evidence type="ECO:0000256" key="1">
    <source>
        <dbReference type="ARBA" id="ARBA00004948"/>
    </source>
</evidence>
<accession>A0ABN0Y337</accession>
<comment type="caution">
    <text evidence="4">The sequence shown here is derived from an EMBL/GenBank/DDBJ whole genome shotgun (WGS) entry which is preliminary data.</text>
</comment>
<feature type="domain" description="Thiamine phosphate synthase/TenI" evidence="3">
    <location>
        <begin position="57"/>
        <end position="207"/>
    </location>
</feature>
<evidence type="ECO:0000259" key="3">
    <source>
        <dbReference type="Pfam" id="PF02581"/>
    </source>
</evidence>
<dbReference type="Pfam" id="PF02581">
    <property type="entry name" value="TMP-TENI"/>
    <property type="match status" value="1"/>
</dbReference>
<dbReference type="RefSeq" id="WP_243862686.1">
    <property type="nucleotide sequence ID" value="NZ_BAAAEJ010000003.1"/>
</dbReference>
<evidence type="ECO:0000313" key="5">
    <source>
        <dbReference type="Proteomes" id="UP001500791"/>
    </source>
</evidence>